<dbReference type="Proteomes" id="UP000196365">
    <property type="component" value="Unassembled WGS sequence"/>
</dbReference>
<gene>
    <name evidence="1" type="ORF">SAMN02745973_01657</name>
</gene>
<dbReference type="AlphaFoldDB" id="A0A1T4NEE8"/>
<reference evidence="1 2" key="1">
    <citation type="submission" date="2017-02" db="EMBL/GenBank/DDBJ databases">
        <authorList>
            <person name="Peterson S.W."/>
        </authorList>
    </citation>
    <scope>NUCLEOTIDE SEQUENCE [LARGE SCALE GENOMIC DNA]</scope>
    <source>
        <strain evidence="1 2">DSM 15102</strain>
    </source>
</reference>
<dbReference type="EMBL" id="FUWV01000010">
    <property type="protein sequence ID" value="SJZ77377.1"/>
    <property type="molecule type" value="Genomic_DNA"/>
</dbReference>
<accession>A0A1T4NEE8</accession>
<organism evidence="1 2">
    <name type="scientific">Garciella nitratireducens DSM 15102</name>
    <dbReference type="NCBI Taxonomy" id="1121911"/>
    <lineage>
        <taxon>Bacteria</taxon>
        <taxon>Bacillati</taxon>
        <taxon>Bacillota</taxon>
        <taxon>Clostridia</taxon>
        <taxon>Eubacteriales</taxon>
        <taxon>Eubacteriaceae</taxon>
        <taxon>Garciella</taxon>
    </lineage>
</organism>
<protein>
    <submittedName>
        <fullName evidence="1">Uncharacterized protein</fullName>
    </submittedName>
</protein>
<proteinExistence type="predicted"/>
<name>A0A1T4NEE8_9FIRM</name>
<sequence>MVFACGVINILITVTKIREMIIGVILESLQNAIGGGIGIFSAKDEKVLETSTGFKSKMDKALFADSIGTFNTTTLTSLFLQLFNFQCIKRKVQKRKIGG</sequence>
<evidence type="ECO:0000313" key="1">
    <source>
        <dbReference type="EMBL" id="SJZ77377.1"/>
    </source>
</evidence>
<evidence type="ECO:0000313" key="2">
    <source>
        <dbReference type="Proteomes" id="UP000196365"/>
    </source>
</evidence>
<keyword evidence="2" id="KW-1185">Reference proteome</keyword>